<proteinExistence type="predicted"/>
<evidence type="ECO:0000313" key="2">
    <source>
        <dbReference type="EMBL" id="TFY50387.1"/>
    </source>
</evidence>
<dbReference type="OrthoDB" id="10005898at2759"/>
<dbReference type="Proteomes" id="UP000298327">
    <property type="component" value="Unassembled WGS sequence"/>
</dbReference>
<dbReference type="PANTHER" id="PTHR12652">
    <property type="entry name" value="PEROXISOMAL BIOGENESIS FACTOR 11"/>
    <property type="match status" value="1"/>
</dbReference>
<feature type="region of interest" description="Disordered" evidence="1">
    <location>
        <begin position="1"/>
        <end position="46"/>
    </location>
</feature>
<accession>A0A4Y9XM27</accession>
<comment type="caution">
    <text evidence="2">The sequence shown here is derived from an EMBL/GenBank/DDBJ whole genome shotgun (WGS) entry which is preliminary data.</text>
</comment>
<evidence type="ECO:0000256" key="1">
    <source>
        <dbReference type="SAM" id="MobiDB-lite"/>
    </source>
</evidence>
<dbReference type="AlphaFoldDB" id="A0A4Y9XM27"/>
<name>A0A4Y9XM27_9AGAM</name>
<dbReference type="PANTHER" id="PTHR12652:SF25">
    <property type="entry name" value="MICROBODY (PEROXISOME) PROLIFERATION PROTEIN PEROXIN 11C (EUROFUNG)"/>
    <property type="match status" value="1"/>
</dbReference>
<feature type="compositionally biased region" description="Basic and acidic residues" evidence="1">
    <location>
        <begin position="25"/>
        <end position="46"/>
    </location>
</feature>
<organism evidence="2 3">
    <name type="scientific">Dentipellis fragilis</name>
    <dbReference type="NCBI Taxonomy" id="205917"/>
    <lineage>
        <taxon>Eukaryota</taxon>
        <taxon>Fungi</taxon>
        <taxon>Dikarya</taxon>
        <taxon>Basidiomycota</taxon>
        <taxon>Agaricomycotina</taxon>
        <taxon>Agaricomycetes</taxon>
        <taxon>Russulales</taxon>
        <taxon>Hericiaceae</taxon>
        <taxon>Dentipellis</taxon>
    </lineage>
</organism>
<sequence>MSSSSKHNPTPPNPFPPIMSASRSDASRTGKRDWSNAEELRLKEDPHRCQAVDASANARRLKLPSMSRPAKPLTLSRVNDLTLGAFSRVPPSETLDHLIRYLSTWSGSDKLFMIIQYGAKFLIPILQLRARLQHRAGLRKEPVSAAAPALAKLASVISDARTLWGLWGILPILQWLIALERSPSPTRRLLTLERAQGWSMLAFYPLNNLYYFLANDIIPSSIPLPSLPFSRFTQAEPALTSSEASKSEPISSVKLDAGALSVWSTRFWAIYVFLQLAHLREDRLLLLQRQRALSREKVKGLEHAELQRRWDAWWNELAVNLGYLPLTIHWSLEKGLFKNDLWVSAFGLFAGLASFRSGWKATALPPLSGPPPLMETDVQTEDEKGIPAVTQEPAVEGTANI</sequence>
<gene>
    <name evidence="2" type="ORF">EVG20_g11548</name>
</gene>
<reference evidence="2 3" key="1">
    <citation type="submission" date="2019-02" db="EMBL/GenBank/DDBJ databases">
        <title>Genome sequencing of the rare red list fungi Dentipellis fragilis.</title>
        <authorList>
            <person name="Buettner E."/>
            <person name="Kellner H."/>
        </authorList>
    </citation>
    <scope>NUCLEOTIDE SEQUENCE [LARGE SCALE GENOMIC DNA]</scope>
    <source>
        <strain evidence="2 3">DSM 105465</strain>
    </source>
</reference>
<dbReference type="EMBL" id="SEOQ01001853">
    <property type="protein sequence ID" value="TFY50387.1"/>
    <property type="molecule type" value="Genomic_DNA"/>
</dbReference>
<evidence type="ECO:0000313" key="3">
    <source>
        <dbReference type="Proteomes" id="UP000298327"/>
    </source>
</evidence>
<protein>
    <submittedName>
        <fullName evidence="2">Uncharacterized protein</fullName>
    </submittedName>
</protein>
<dbReference type="STRING" id="205917.A0A4Y9XM27"/>
<keyword evidence="3" id="KW-1185">Reference proteome</keyword>